<dbReference type="EMBL" id="CP096115">
    <property type="protein sequence ID" value="UUX92755.1"/>
    <property type="molecule type" value="Genomic_DNA"/>
</dbReference>
<evidence type="ECO:0000313" key="11">
    <source>
        <dbReference type="Proteomes" id="UP001060368"/>
    </source>
</evidence>
<evidence type="ECO:0000256" key="5">
    <source>
        <dbReference type="ARBA" id="ARBA00022691"/>
    </source>
</evidence>
<comment type="similarity">
    <text evidence="7">Belongs to the class I-like SAM-binding methyltransferase superfamily. rRNA adenine N(6)-methyltransferase family. RsmA subfamily.</text>
</comment>
<dbReference type="Pfam" id="PF00398">
    <property type="entry name" value="RrnaAD"/>
    <property type="match status" value="1"/>
</dbReference>
<dbReference type="PROSITE" id="PS51689">
    <property type="entry name" value="SAM_RNA_A_N6_MT"/>
    <property type="match status" value="1"/>
</dbReference>
<feature type="binding site" evidence="7 8">
    <location>
        <position position="8"/>
    </location>
    <ligand>
        <name>S-adenosyl-L-methionine</name>
        <dbReference type="ChEBI" id="CHEBI:59789"/>
    </ligand>
</feature>
<evidence type="ECO:0000256" key="2">
    <source>
        <dbReference type="ARBA" id="ARBA00022552"/>
    </source>
</evidence>
<feature type="binding site" evidence="7 8">
    <location>
        <position position="55"/>
    </location>
    <ligand>
        <name>S-adenosyl-L-methionine</name>
        <dbReference type="ChEBI" id="CHEBI:59789"/>
    </ligand>
</feature>
<feature type="binding site" evidence="7 8">
    <location>
        <position position="10"/>
    </location>
    <ligand>
        <name>S-adenosyl-L-methionine</name>
        <dbReference type="ChEBI" id="CHEBI:59789"/>
    </ligand>
</feature>
<accession>A0A9E7PMT7</accession>
<evidence type="ECO:0000256" key="6">
    <source>
        <dbReference type="ARBA" id="ARBA00022884"/>
    </source>
</evidence>
<dbReference type="CDD" id="cd02440">
    <property type="entry name" value="AdoMet_MTases"/>
    <property type="match status" value="1"/>
</dbReference>
<evidence type="ECO:0000256" key="8">
    <source>
        <dbReference type="PROSITE-ProRule" id="PRU01026"/>
    </source>
</evidence>
<dbReference type="PANTHER" id="PTHR11727">
    <property type="entry name" value="DIMETHYLADENOSINE TRANSFERASE"/>
    <property type="match status" value="1"/>
</dbReference>
<feature type="binding site" evidence="7 8">
    <location>
        <position position="98"/>
    </location>
    <ligand>
        <name>S-adenosyl-L-methionine</name>
        <dbReference type="ChEBI" id="CHEBI:59789"/>
    </ligand>
</feature>
<dbReference type="InterPro" id="IPR029063">
    <property type="entry name" value="SAM-dependent_MTases_sf"/>
</dbReference>
<proteinExistence type="inferred from homology"/>
<keyword evidence="1 7" id="KW-0963">Cytoplasm</keyword>
<evidence type="ECO:0000256" key="7">
    <source>
        <dbReference type="HAMAP-Rule" id="MF_00607"/>
    </source>
</evidence>
<dbReference type="GeneID" id="74306248"/>
<dbReference type="InterPro" id="IPR020596">
    <property type="entry name" value="rRNA_Ade_Mease_Trfase_CS"/>
</dbReference>
<dbReference type="EC" id="2.1.1.-" evidence="7"/>
<dbReference type="InterPro" id="IPR023165">
    <property type="entry name" value="rRNA_Ade_diMease-like_C"/>
</dbReference>
<dbReference type="NCBIfam" id="TIGR00755">
    <property type="entry name" value="ksgA"/>
    <property type="match status" value="1"/>
</dbReference>
<feature type="domain" description="Ribosomal RNA adenine methylase transferase N-terminal" evidence="9">
    <location>
        <begin position="15"/>
        <end position="181"/>
    </location>
</feature>
<gene>
    <name evidence="7 10" type="primary">rsmA</name>
    <name evidence="7" type="synonym">ksgA</name>
    <name evidence="10" type="ORF">L6E24_01095</name>
</gene>
<dbReference type="GO" id="GO:0000179">
    <property type="term" value="F:rRNA (adenine-N6,N6-)-dimethyltransferase activity"/>
    <property type="evidence" value="ECO:0007669"/>
    <property type="project" value="UniProtKB-UniRule"/>
</dbReference>
<evidence type="ECO:0000256" key="4">
    <source>
        <dbReference type="ARBA" id="ARBA00022679"/>
    </source>
</evidence>
<comment type="subcellular location">
    <subcellularLocation>
        <location evidence="7">Cytoplasm</location>
    </subcellularLocation>
</comment>
<evidence type="ECO:0000259" key="9">
    <source>
        <dbReference type="SMART" id="SM00650"/>
    </source>
</evidence>
<organism evidence="10 11">
    <name type="scientific">Methanoplanus endosymbiosus</name>
    <dbReference type="NCBI Taxonomy" id="33865"/>
    <lineage>
        <taxon>Archaea</taxon>
        <taxon>Methanobacteriati</taxon>
        <taxon>Methanobacteriota</taxon>
        <taxon>Stenosarchaea group</taxon>
        <taxon>Methanomicrobia</taxon>
        <taxon>Methanomicrobiales</taxon>
        <taxon>Methanomicrobiaceae</taxon>
        <taxon>Methanoplanus</taxon>
    </lineage>
</organism>
<keyword evidence="5 7" id="KW-0949">S-adenosyl-L-methionine</keyword>
<dbReference type="SUPFAM" id="SSF53335">
    <property type="entry name" value="S-adenosyl-L-methionine-dependent methyltransferases"/>
    <property type="match status" value="1"/>
</dbReference>
<dbReference type="GO" id="GO:0003723">
    <property type="term" value="F:RNA binding"/>
    <property type="evidence" value="ECO:0007669"/>
    <property type="project" value="UniProtKB-UniRule"/>
</dbReference>
<protein>
    <recommendedName>
        <fullName evidence="7">Probable ribosomal RNA small subunit methyltransferase A</fullName>
        <ecNumber evidence="7">2.1.1.-</ecNumber>
    </recommendedName>
    <alternativeName>
        <fullName evidence="7">16S rRNA dimethyladenosine transferase</fullName>
    </alternativeName>
    <alternativeName>
        <fullName evidence="7">16S rRNA dimethylase</fullName>
    </alternativeName>
    <alternativeName>
        <fullName evidence="7">S-adenosylmethionine-6-N',N'-adenosyl(rRNA) dimethyltransferase</fullName>
    </alternativeName>
</protein>
<evidence type="ECO:0000256" key="3">
    <source>
        <dbReference type="ARBA" id="ARBA00022603"/>
    </source>
</evidence>
<dbReference type="SMART" id="SM00650">
    <property type="entry name" value="rADc"/>
    <property type="match status" value="1"/>
</dbReference>
<dbReference type="Proteomes" id="UP001060368">
    <property type="component" value="Chromosome"/>
</dbReference>
<keyword evidence="4 7" id="KW-0808">Transferase</keyword>
<dbReference type="Gene3D" id="3.40.50.150">
    <property type="entry name" value="Vaccinia Virus protein VP39"/>
    <property type="match status" value="1"/>
</dbReference>
<reference evidence="10" key="1">
    <citation type="submission" date="2022-04" db="EMBL/GenBank/DDBJ databases">
        <title>Complete genome of Methanoplanus endosymbiosus DSM 3599.</title>
        <authorList>
            <person name="Chen S.-C."/>
            <person name="You Y.-T."/>
            <person name="Zhou Y.-Z."/>
            <person name="Lai M.-C."/>
        </authorList>
    </citation>
    <scope>NUCLEOTIDE SEQUENCE</scope>
    <source>
        <strain evidence="10">DSM 3599</strain>
    </source>
</reference>
<comment type="function">
    <text evidence="7">Specifically dimethylates two adjacent adenosines in the loop of a conserved hairpin near the 3'-end of 16S rRNA in the 30S particle. May play a critical role in biogenesis of 30S subunits.</text>
</comment>
<sequence length="257" mass="28569">MRAPHDQHFLVDAGAVEKISGYADVSGRTVLEIGPGKGILTEALLSRGAKVIAVELDGKLVSYLEKSFFREVKSGDLTIVHGDAIRCEIPDFDLVVANLPYSASSKITFRLIGMGFEEAVLMYQKEFAMKMMALPGTSECGRLSIMVQTYAKVMPLLELLPSSFSPKPKVKSYVVRLTLKDELTYPINNIELYAVIVRELFSHRRKTIRKAVNISENNIGREESERILSGVSEDILRKRPQELTLKEFADLSNTASG</sequence>
<feature type="binding site" evidence="7 8">
    <location>
        <position position="34"/>
    </location>
    <ligand>
        <name>S-adenosyl-L-methionine</name>
        <dbReference type="ChEBI" id="CHEBI:59789"/>
    </ligand>
</feature>
<dbReference type="AlphaFoldDB" id="A0A9E7PMT7"/>
<keyword evidence="11" id="KW-1185">Reference proteome</keyword>
<dbReference type="RefSeq" id="WP_257742899.1">
    <property type="nucleotide sequence ID" value="NZ_CP096115.1"/>
</dbReference>
<name>A0A9E7PMT7_9EURY</name>
<dbReference type="PROSITE" id="PS01131">
    <property type="entry name" value="RRNA_A_DIMETH"/>
    <property type="match status" value="1"/>
</dbReference>
<dbReference type="HAMAP" id="MF_00607">
    <property type="entry name" value="16SrRNA_methyltr_A"/>
    <property type="match status" value="1"/>
</dbReference>
<dbReference type="Gene3D" id="1.10.8.100">
    <property type="entry name" value="Ribosomal RNA adenine dimethylase-like, domain 2"/>
    <property type="match status" value="1"/>
</dbReference>
<dbReference type="InterPro" id="IPR001737">
    <property type="entry name" value="KsgA/Erm"/>
</dbReference>
<dbReference type="InterPro" id="IPR020598">
    <property type="entry name" value="rRNA_Ade_methylase_Trfase_N"/>
</dbReference>
<keyword evidence="3 7" id="KW-0489">Methyltransferase</keyword>
<feature type="binding site" evidence="7 8">
    <location>
        <position position="83"/>
    </location>
    <ligand>
        <name>S-adenosyl-L-methionine</name>
        <dbReference type="ChEBI" id="CHEBI:59789"/>
    </ligand>
</feature>
<dbReference type="KEGG" id="mend:L6E24_01095"/>
<evidence type="ECO:0000256" key="1">
    <source>
        <dbReference type="ARBA" id="ARBA00022490"/>
    </source>
</evidence>
<dbReference type="GO" id="GO:0005737">
    <property type="term" value="C:cytoplasm"/>
    <property type="evidence" value="ECO:0007669"/>
    <property type="project" value="UniProtKB-SubCell"/>
</dbReference>
<dbReference type="PANTHER" id="PTHR11727:SF7">
    <property type="entry name" value="DIMETHYLADENOSINE TRANSFERASE-RELATED"/>
    <property type="match status" value="1"/>
</dbReference>
<keyword evidence="2 7" id="KW-0698">rRNA processing</keyword>
<dbReference type="InterPro" id="IPR011530">
    <property type="entry name" value="rRNA_adenine_dimethylase"/>
</dbReference>
<evidence type="ECO:0000313" key="10">
    <source>
        <dbReference type="EMBL" id="UUX92755.1"/>
    </source>
</evidence>
<keyword evidence="6 7" id="KW-0694">RNA-binding</keyword>